<evidence type="ECO:0000313" key="1">
    <source>
        <dbReference type="EMBL" id="ACV68907.1"/>
    </source>
</evidence>
<protein>
    <recommendedName>
        <fullName evidence="3">CRISPR-associated protein Csx17</fullName>
    </recommendedName>
</protein>
<dbReference type="EMBL" id="CP001734">
    <property type="protein sequence ID" value="ACV68907.1"/>
    <property type="molecule type" value="Genomic_DNA"/>
</dbReference>
<dbReference type="eggNOG" id="ENOG502Z9AI">
    <property type="taxonomic scope" value="Bacteria"/>
</dbReference>
<evidence type="ECO:0008006" key="3">
    <source>
        <dbReference type="Google" id="ProtNLM"/>
    </source>
</evidence>
<reference evidence="2" key="1">
    <citation type="submission" date="2009-09" db="EMBL/GenBank/DDBJ databases">
        <title>The complete chromosome of Desulfohalobium retbaense DSM 5692.</title>
        <authorList>
            <consortium name="US DOE Joint Genome Institute (JGI-PGF)"/>
            <person name="Lucas S."/>
            <person name="Copeland A."/>
            <person name="Lapidus A."/>
            <person name="Glavina del Rio T."/>
            <person name="Dalin E."/>
            <person name="Tice H."/>
            <person name="Bruce D."/>
            <person name="Goodwin L."/>
            <person name="Pitluck S."/>
            <person name="Kyrpides N."/>
            <person name="Mavromatis K."/>
            <person name="Ivanova N."/>
            <person name="Mikhailova N."/>
            <person name="Munk A.C."/>
            <person name="Brettin T."/>
            <person name="Detter J.C."/>
            <person name="Han C."/>
            <person name="Tapia R."/>
            <person name="Larimer F."/>
            <person name="Land M."/>
            <person name="Hauser L."/>
            <person name="Markowitz V."/>
            <person name="Cheng J.-F."/>
            <person name="Hugenholtz P."/>
            <person name="Woyke T."/>
            <person name="Wu D."/>
            <person name="Spring S."/>
            <person name="Klenk H.-P."/>
            <person name="Eisen J.A."/>
        </authorList>
    </citation>
    <scope>NUCLEOTIDE SEQUENCE [LARGE SCALE GENOMIC DNA]</scope>
    <source>
        <strain evidence="2">DSM 5692</strain>
    </source>
</reference>
<dbReference type="STRING" id="485915.Dret_1623"/>
<sequence length="785" mass="88315">MHEYTLPGCSTRPLGSYLKGLAVFRLVAEQKDPDVTAWWDKGTFRVHTRLAPEELTSFFCEQYTPTPIITPWNGGSSFYPGDNTEGLEAIVQTGDSRFRIYKEAIEAVSSWPEWGKNVNTVRELMAALQGMISSSNPGKKQDELFTLQNNITNLAEKVKTTEGGDPLGMRLVDLSSRASEKAEVYKQLWNTAKKARTVYTKDIREQTKKIILPLCRSRLPDACLEWLDALCAIHADGEISYHQVLGSGGNDARLDFGNNFMKKISALLLGSDQSASRKFLSASLWGTSVEGLPKTKIGQFDPGRAGGYNQGMGIEAKDFTASPWDFILTIEGTLLLASSVGKRQGVSTGSTLTSPFTVRFSPVGFTSNVYTEPEGPETEIWMPLWNQPARYGEIKQLFSEGRCSIGKRQAKSGLEFSRAVGTLGVDRGITAFERYGFLKRRGENKVALPAGKIAVRFKPSLELVNELDPLLSKLDQFLRAFKKPPTSFLQARQKIDQNIFNCTLQPDPVQFLKIVRSLGQMEKRIALRDRDKDPKLPQPLFGLSPQWIIKSDDGSPETRIAAALASIHSTGKVGPIRSNMAGVRAQAPWHWEDRDSQQHWFGSDLTEKLGNVLTYRLMDAERKSVSNIPFMGNLELSPYDVMPFLHQETKDDLLEDLLWGFTLINWRKSGIQSIRNKWEKPTQQTVLSRTWCLLKLLHHPNKIKGHSFKREKSISHLLQAHRVDEACNKATQRLRISNLHPFPIYFEEELEPQRLLASLMLPVKDQHILENLVLERTTITGETHA</sequence>
<dbReference type="CDD" id="cd09767">
    <property type="entry name" value="Csx17_I-U"/>
    <property type="match status" value="1"/>
</dbReference>
<dbReference type="KEGG" id="drt:Dret_1623"/>
<accession>C8X3B0</accession>
<gene>
    <name evidence="1" type="ordered locus">Dret_1623</name>
</gene>
<organism evidence="1 2">
    <name type="scientific">Desulfohalobium retbaense (strain ATCC 49708 / DSM 5692 / JCM 16813 / HR100)</name>
    <dbReference type="NCBI Taxonomy" id="485915"/>
    <lineage>
        <taxon>Bacteria</taxon>
        <taxon>Pseudomonadati</taxon>
        <taxon>Thermodesulfobacteriota</taxon>
        <taxon>Desulfovibrionia</taxon>
        <taxon>Desulfovibrionales</taxon>
        <taxon>Desulfohalobiaceae</taxon>
        <taxon>Desulfohalobium</taxon>
    </lineage>
</organism>
<dbReference type="RefSeq" id="WP_015752050.1">
    <property type="nucleotide sequence ID" value="NC_013223.1"/>
</dbReference>
<name>C8X3B0_DESRD</name>
<dbReference type="NCBIfam" id="TIGR04113">
    <property type="entry name" value="cas_csx17"/>
    <property type="match status" value="1"/>
</dbReference>
<dbReference type="OrthoDB" id="441343at2"/>
<reference evidence="1 2" key="2">
    <citation type="journal article" date="2010" name="Stand. Genomic Sci.">
        <title>Complete genome sequence of Desulfohalobium retbaense type strain (HR(100)).</title>
        <authorList>
            <person name="Spring S."/>
            <person name="Nolan M."/>
            <person name="Lapidus A."/>
            <person name="Glavina Del Rio T."/>
            <person name="Copeland A."/>
            <person name="Tice H."/>
            <person name="Cheng J.F."/>
            <person name="Lucas S."/>
            <person name="Land M."/>
            <person name="Chen F."/>
            <person name="Bruce D."/>
            <person name="Goodwin L."/>
            <person name="Pitluck S."/>
            <person name="Ivanova N."/>
            <person name="Mavromatis K."/>
            <person name="Mikhailova N."/>
            <person name="Pati A."/>
            <person name="Chen A."/>
            <person name="Palaniappan K."/>
            <person name="Hauser L."/>
            <person name="Chang Y.J."/>
            <person name="Jeffries C.D."/>
            <person name="Munk C."/>
            <person name="Kiss H."/>
            <person name="Chain P."/>
            <person name="Han C."/>
            <person name="Brettin T."/>
            <person name="Detter J.C."/>
            <person name="Schuler E."/>
            <person name="Goker M."/>
            <person name="Rohde M."/>
            <person name="Bristow J."/>
            <person name="Eisen J.A."/>
            <person name="Markowitz V."/>
            <person name="Hugenholtz P."/>
            <person name="Kyrpides N.C."/>
            <person name="Klenk H.P."/>
        </authorList>
    </citation>
    <scope>NUCLEOTIDE SEQUENCE [LARGE SCALE GENOMIC DNA]</scope>
    <source>
        <strain evidence="1 2">DSM 5692</strain>
    </source>
</reference>
<dbReference type="InterPro" id="IPR026483">
    <property type="entry name" value="Cas_Csx17"/>
</dbReference>
<dbReference type="AlphaFoldDB" id="C8X3B0"/>
<proteinExistence type="predicted"/>
<dbReference type="Proteomes" id="UP000001052">
    <property type="component" value="Chromosome"/>
</dbReference>
<keyword evidence="2" id="KW-1185">Reference proteome</keyword>
<dbReference type="HOGENOM" id="CLU_022114_0_0_7"/>
<evidence type="ECO:0000313" key="2">
    <source>
        <dbReference type="Proteomes" id="UP000001052"/>
    </source>
</evidence>